<accession>A0A6P7I1B2</accession>
<feature type="compositionally biased region" description="Polar residues" evidence="2">
    <location>
        <begin position="204"/>
        <end position="221"/>
    </location>
</feature>
<reference evidence="6" key="1">
    <citation type="submission" date="2025-08" db="UniProtKB">
        <authorList>
            <consortium name="RefSeq"/>
        </authorList>
    </citation>
    <scope>IDENTIFICATION</scope>
</reference>
<dbReference type="InParanoid" id="A0A6P7I1B2"/>
<feature type="domain" description="CCDC81 HU" evidence="4">
    <location>
        <begin position="104"/>
        <end position="178"/>
    </location>
</feature>
<proteinExistence type="predicted"/>
<dbReference type="Pfam" id="PF18289">
    <property type="entry name" value="HU-CCDC81_euk_2"/>
    <property type="match status" value="1"/>
</dbReference>
<evidence type="ECO:0000313" key="6">
    <source>
        <dbReference type="RefSeq" id="XP_028258331.1"/>
    </source>
</evidence>
<sequence length="640" mass="73453">MIFPEMTDILQLVSEEENRTSACLSKNDIDSIWTEVSAYIERQMTLQRGVHLAGLGTFTFSQQKLDIGNKFIMIQRPIFILSGKLVHTLGLKQTRPLAAATHLPVVQLNFAAVSQETPFSRDTVEGCVKETLLLLYRALASEKNTFLTFKGIGVLFFKKNKVQMKFNRDFINAMDGTGQLLFAFNKRSGSSVSLLSGGLSKLQRPQTANPVTLPTVCSPQPDSKAADKDVHCLSAAPDPRNAGEVPQQRESKSHQTLLPAKLKAVSLFEELNPNPPPLEATDKHTPCNSSQDGPSKVVEHFTNMSCSGHTRAGQELCYLCMQRARRNVPVYLREQQQADERAQEKLLLLNEQLRDKQYMEEEQVRLNEQREHAKQVAAFNLQMSGRNENTHAYAYPNSFIFPARPVTPHRRIQQNRYMNDLQGQIESRRKHEAQDQQNRLLMECLDQVQLTQEIALQKAQLLQQKQQKTSHYKRALDTQVGDKKCTEPPESQPDSSRFTRCEVATSRAASREKAQELFQVNFSAATQRKKEELHTRQQQLQKEMEMLRYNKMELIMDRINRFEKMRDINKSLGDEWSRSATLKHKREEDERRFLRSAGQLLVDKLAEYKRCCQCKRRTTNCGRTNIWKDSHYVSGSQFMI</sequence>
<dbReference type="GeneID" id="114433812"/>
<organism evidence="5 6">
    <name type="scientific">Parambassis ranga</name>
    <name type="common">Indian glassy fish</name>
    <dbReference type="NCBI Taxonomy" id="210632"/>
    <lineage>
        <taxon>Eukaryota</taxon>
        <taxon>Metazoa</taxon>
        <taxon>Chordata</taxon>
        <taxon>Craniata</taxon>
        <taxon>Vertebrata</taxon>
        <taxon>Euteleostomi</taxon>
        <taxon>Actinopterygii</taxon>
        <taxon>Neopterygii</taxon>
        <taxon>Teleostei</taxon>
        <taxon>Neoteleostei</taxon>
        <taxon>Acanthomorphata</taxon>
        <taxon>Ovalentaria</taxon>
        <taxon>Ambassidae</taxon>
        <taxon>Parambassis</taxon>
    </lineage>
</organism>
<evidence type="ECO:0000313" key="5">
    <source>
        <dbReference type="Proteomes" id="UP000515145"/>
    </source>
</evidence>
<dbReference type="PANTHER" id="PTHR14362:SF2">
    <property type="entry name" value="COILED-COIL DOMAIN-CONTAINING PROTEIN 81"/>
    <property type="match status" value="1"/>
</dbReference>
<keyword evidence="5" id="KW-1185">Reference proteome</keyword>
<evidence type="ECO:0000259" key="4">
    <source>
        <dbReference type="Pfam" id="PF18289"/>
    </source>
</evidence>
<feature type="region of interest" description="Disordered" evidence="2">
    <location>
        <begin position="479"/>
        <end position="500"/>
    </location>
</feature>
<feature type="region of interest" description="Disordered" evidence="2">
    <location>
        <begin position="274"/>
        <end position="295"/>
    </location>
</feature>
<dbReference type="RefSeq" id="XP_028258331.1">
    <property type="nucleotide sequence ID" value="XM_028402530.1"/>
</dbReference>
<keyword evidence="1" id="KW-0175">Coiled coil</keyword>
<dbReference type="InterPro" id="IPR026295">
    <property type="entry name" value="CCD81"/>
</dbReference>
<feature type="region of interest" description="Disordered" evidence="2">
    <location>
        <begin position="204"/>
        <end position="256"/>
    </location>
</feature>
<evidence type="ECO:0000259" key="3">
    <source>
        <dbReference type="Pfam" id="PF14908"/>
    </source>
</evidence>
<dbReference type="PANTHER" id="PTHR14362">
    <property type="entry name" value="COILED-COIL DOMAIN-CONTAINING PROTEIN 81"/>
    <property type="match status" value="1"/>
</dbReference>
<evidence type="ECO:0000256" key="1">
    <source>
        <dbReference type="SAM" id="Coils"/>
    </source>
</evidence>
<dbReference type="InterPro" id="IPR028034">
    <property type="entry name" value="HU-CCDC81"/>
</dbReference>
<name>A0A6P7I1B2_9TELE</name>
<feature type="domain" description="CCDC81 HU" evidence="3">
    <location>
        <begin position="20"/>
        <end position="93"/>
    </location>
</feature>
<evidence type="ECO:0000256" key="2">
    <source>
        <dbReference type="SAM" id="MobiDB-lite"/>
    </source>
</evidence>
<dbReference type="Pfam" id="PF14908">
    <property type="entry name" value="HU-CCDC81_euk_1"/>
    <property type="match status" value="1"/>
</dbReference>
<dbReference type="AlphaFoldDB" id="A0A6P7I1B2"/>
<dbReference type="OrthoDB" id="125906at2759"/>
<feature type="coiled-coil region" evidence="1">
    <location>
        <begin position="332"/>
        <end position="369"/>
    </location>
</feature>
<dbReference type="GO" id="GO:0005815">
    <property type="term" value="C:microtubule organizing center"/>
    <property type="evidence" value="ECO:0007669"/>
    <property type="project" value="TreeGrafter"/>
</dbReference>
<dbReference type="InterPro" id="IPR040673">
    <property type="entry name" value="CCDC81_HU_dom_2"/>
</dbReference>
<feature type="coiled-coil region" evidence="1">
    <location>
        <begin position="523"/>
        <end position="550"/>
    </location>
</feature>
<protein>
    <submittedName>
        <fullName evidence="6">Coiled-coil domain-containing protein 81-like isoform X1</fullName>
    </submittedName>
</protein>
<gene>
    <name evidence="6" type="primary">LOC114433812</name>
</gene>
<dbReference type="Proteomes" id="UP000515145">
    <property type="component" value="Chromosome 3"/>
</dbReference>